<dbReference type="STRING" id="1547445.LO80_03455"/>
<accession>A0A097ENH5</accession>
<proteinExistence type="predicted"/>
<gene>
    <name evidence="1" type="ORF">LO80_03455</name>
</gene>
<dbReference type="HOGENOM" id="CLU_1281633_0_0_6"/>
<dbReference type="RefSeq" id="WP_040008582.1">
    <property type="nucleotide sequence ID" value="NZ_CP009574.1"/>
</dbReference>
<evidence type="ECO:0000313" key="1">
    <source>
        <dbReference type="EMBL" id="AIT09115.1"/>
    </source>
</evidence>
<sequence>MNVSEEIKNEILLEVYNILKDEFSNINKFKYITIDCSGEVCIWSEIPTTNKDSVWYRSNDITEWEYVRNCLRLTKLLLEISTDWEELCFELPNPKKEWESDVRDIHIEHLDSNTPVVRTVFIDGVNVYESLKKLQAQQEIYDIIAKCQHELEPDWDREEKYFLALDSRYNECYFYIDSYAGYLVIDSRLCMSLEVAHHISGNELITKELWLEAFS</sequence>
<reference evidence="1 2" key="1">
    <citation type="submission" date="2014-10" db="EMBL/GenBank/DDBJ databases">
        <title>Whole genome sequence of Francisella endociliophora strain FSC1006, isolated from a laboratory culture of the marine ciliate Euplotes raikovi.</title>
        <authorList>
            <person name="Granberg M."/>
            <person name="Backman S."/>
            <person name="Lundmark E."/>
            <person name="Nilsson E."/>
            <person name="Karlsson E."/>
            <person name="Thelaus J."/>
            <person name="Ohrman C."/>
            <person name="Larkeryd A."/>
            <person name="Stenberg P."/>
        </authorList>
    </citation>
    <scope>NUCLEOTIDE SEQUENCE [LARGE SCALE GENOMIC DNA]</scope>
    <source>
        <strain evidence="1 2">FSC1006</strain>
    </source>
</reference>
<organism evidence="1 2">
    <name type="scientific">Candidatus Francisella endociliophora</name>
    <dbReference type="NCBI Taxonomy" id="653937"/>
    <lineage>
        <taxon>Bacteria</taxon>
        <taxon>Pseudomonadati</taxon>
        <taxon>Pseudomonadota</taxon>
        <taxon>Gammaproteobacteria</taxon>
        <taxon>Thiotrichales</taxon>
        <taxon>Francisellaceae</taxon>
        <taxon>Francisella</taxon>
    </lineage>
</organism>
<dbReference type="KEGG" id="frf:LO80_03455"/>
<name>A0A097ENH5_9GAMM</name>
<keyword evidence="2" id="KW-1185">Reference proteome</keyword>
<protein>
    <submittedName>
        <fullName evidence="1">Uncharacterized protein</fullName>
    </submittedName>
</protein>
<dbReference type="EMBL" id="CP009574">
    <property type="protein sequence ID" value="AIT09115.1"/>
    <property type="molecule type" value="Genomic_DNA"/>
</dbReference>
<dbReference type="AlphaFoldDB" id="A0A097ENH5"/>
<evidence type="ECO:0000313" key="2">
    <source>
        <dbReference type="Proteomes" id="UP000029672"/>
    </source>
</evidence>
<dbReference type="Proteomes" id="UP000029672">
    <property type="component" value="Chromosome"/>
</dbReference>